<name>A0ABT0E4J6_9GAMM</name>
<evidence type="ECO:0000313" key="2">
    <source>
        <dbReference type="Proteomes" id="UP001165524"/>
    </source>
</evidence>
<accession>A0ABT0E4J6</accession>
<dbReference type="SUPFAM" id="SSF54909">
    <property type="entry name" value="Dimeric alpha+beta barrel"/>
    <property type="match status" value="2"/>
</dbReference>
<dbReference type="Gene3D" id="3.30.70.100">
    <property type="match status" value="2"/>
</dbReference>
<protein>
    <submittedName>
        <fullName evidence="1">DUF1428 domain-containing protein</fullName>
    </submittedName>
</protein>
<dbReference type="RefSeq" id="WP_246948435.1">
    <property type="nucleotide sequence ID" value="NZ_JALKII010000002.1"/>
</dbReference>
<keyword evidence="2" id="KW-1185">Reference proteome</keyword>
<reference evidence="1" key="1">
    <citation type="submission" date="2022-04" db="EMBL/GenBank/DDBJ databases">
        <title>Alcanivorax sp. CY1518 draft genome sequence.</title>
        <authorList>
            <person name="Zhao G."/>
            <person name="An M."/>
        </authorList>
    </citation>
    <scope>NUCLEOTIDE SEQUENCE</scope>
    <source>
        <strain evidence="1">CY1518</strain>
    </source>
</reference>
<evidence type="ECO:0000313" key="1">
    <source>
        <dbReference type="EMBL" id="MCK0536743.1"/>
    </source>
</evidence>
<comment type="caution">
    <text evidence="1">The sequence shown here is derived from an EMBL/GenBank/DDBJ whole genome shotgun (WGS) entry which is preliminary data.</text>
</comment>
<dbReference type="Proteomes" id="UP001165524">
    <property type="component" value="Unassembled WGS sequence"/>
</dbReference>
<gene>
    <name evidence="1" type="ORF">MU846_03400</name>
</gene>
<sequence length="242" mass="26627">MTYYTSSLLAVPTANKQQYLSHASAAWAVFQRYGALRMVEGWGVDISRGKVTDLYQAVQAQDGETVVFSWIEWQDRPAADAAWQKMQADAAMNSLPAMPFDGSRMIYGGFEPVFTAGTDHPAGYIQGFVLAVPAQNRAAYIDIARQAWEGAFKPRGCLGTVEAWGVDVPHGAQTDFYRASKAEASEIPVFSWTLWPDKATCDAAAQAMEAEMAGQSFPEMPFDGMRMMWGGFEPIFDSAFRA</sequence>
<proteinExistence type="predicted"/>
<organism evidence="1 2">
    <name type="scientific">Alcanivorax quisquiliarum</name>
    <dbReference type="NCBI Taxonomy" id="2933565"/>
    <lineage>
        <taxon>Bacteria</taxon>
        <taxon>Pseudomonadati</taxon>
        <taxon>Pseudomonadota</taxon>
        <taxon>Gammaproteobacteria</taxon>
        <taxon>Oceanospirillales</taxon>
        <taxon>Alcanivoracaceae</taxon>
        <taxon>Alcanivorax</taxon>
    </lineage>
</organism>
<dbReference type="InterPro" id="IPR009874">
    <property type="entry name" value="DUF1428"/>
</dbReference>
<dbReference type="InterPro" id="IPR011008">
    <property type="entry name" value="Dimeric_a/b-barrel"/>
</dbReference>
<dbReference type="EMBL" id="JALKII010000002">
    <property type="protein sequence ID" value="MCK0536743.1"/>
    <property type="molecule type" value="Genomic_DNA"/>
</dbReference>
<dbReference type="Pfam" id="PF07237">
    <property type="entry name" value="DUF1428"/>
    <property type="match status" value="2"/>
</dbReference>